<proteinExistence type="inferred from homology"/>
<dbReference type="GO" id="GO:0004519">
    <property type="term" value="F:endonuclease activity"/>
    <property type="evidence" value="ECO:0007669"/>
    <property type="project" value="InterPro"/>
</dbReference>
<evidence type="ECO:0000259" key="1">
    <source>
        <dbReference type="Pfam" id="PF05876"/>
    </source>
</evidence>
<dbReference type="InterPro" id="IPR008866">
    <property type="entry name" value="Phage_lambda_GpA-like"/>
</dbReference>
<dbReference type="RefSeq" id="WP_085885799.1">
    <property type="nucleotide sequence ID" value="NZ_FWFR01000008.1"/>
</dbReference>
<gene>
    <name evidence="3" type="ORF">OCH7691_04465</name>
</gene>
<organism evidence="3 4">
    <name type="scientific">Oceanibacterium hippocampi</name>
    <dbReference type="NCBI Taxonomy" id="745714"/>
    <lineage>
        <taxon>Bacteria</taxon>
        <taxon>Pseudomonadati</taxon>
        <taxon>Pseudomonadota</taxon>
        <taxon>Alphaproteobacteria</taxon>
        <taxon>Sneathiellales</taxon>
        <taxon>Sneathiellaceae</taxon>
        <taxon>Oceanibacterium</taxon>
    </lineage>
</organism>
<dbReference type="InParanoid" id="A0A1Y5U0V6"/>
<dbReference type="Proteomes" id="UP000193200">
    <property type="component" value="Unassembled WGS sequence"/>
</dbReference>
<dbReference type="HAMAP" id="MF_04144">
    <property type="entry name" value="TERL_LAMBDA"/>
    <property type="match status" value="1"/>
</dbReference>
<dbReference type="InterPro" id="IPR046453">
    <property type="entry name" value="GpA_ATPase"/>
</dbReference>
<protein>
    <submittedName>
        <fullName evidence="3">Phage terminase large subunit (GpA)</fullName>
    </submittedName>
</protein>
<dbReference type="InterPro" id="IPR046454">
    <property type="entry name" value="GpA_endonuclease"/>
</dbReference>
<evidence type="ECO:0000313" key="4">
    <source>
        <dbReference type="Proteomes" id="UP000193200"/>
    </source>
</evidence>
<accession>A0A1Y5U0V6</accession>
<dbReference type="AlphaFoldDB" id="A0A1Y5U0V6"/>
<feature type="domain" description="Phage terminase large subunit GpA ATPase" evidence="1">
    <location>
        <begin position="57"/>
        <end position="317"/>
    </location>
</feature>
<dbReference type="InterPro" id="IPR051220">
    <property type="entry name" value="TFA_Chaperone"/>
</dbReference>
<name>A0A1Y5U0V6_9PROT</name>
<dbReference type="PANTHER" id="PTHR34413">
    <property type="entry name" value="PROPHAGE TAIL FIBER ASSEMBLY PROTEIN HOMOLOG TFAE-RELATED-RELATED"/>
    <property type="match status" value="1"/>
</dbReference>
<dbReference type="Pfam" id="PF20454">
    <property type="entry name" value="GpA_nuclease"/>
    <property type="match status" value="1"/>
</dbReference>
<reference evidence="3 4" key="1">
    <citation type="submission" date="2017-03" db="EMBL/GenBank/DDBJ databases">
        <authorList>
            <person name="Afonso C.L."/>
            <person name="Miller P.J."/>
            <person name="Scott M.A."/>
            <person name="Spackman E."/>
            <person name="Goraichik I."/>
            <person name="Dimitrov K.M."/>
            <person name="Suarez D.L."/>
            <person name="Swayne D.E."/>
        </authorList>
    </citation>
    <scope>NUCLEOTIDE SEQUENCE [LARGE SCALE GENOMIC DNA]</scope>
    <source>
        <strain evidence="3 4">CECT 7691</strain>
    </source>
</reference>
<evidence type="ECO:0000313" key="3">
    <source>
        <dbReference type="EMBL" id="SLN77577.1"/>
    </source>
</evidence>
<dbReference type="GO" id="GO:0016887">
    <property type="term" value="F:ATP hydrolysis activity"/>
    <property type="evidence" value="ECO:0007669"/>
    <property type="project" value="InterPro"/>
</dbReference>
<dbReference type="PANTHER" id="PTHR34413:SF2">
    <property type="entry name" value="PROPHAGE TAIL FIBER ASSEMBLY PROTEIN HOMOLOG TFAE-RELATED"/>
    <property type="match status" value="1"/>
</dbReference>
<dbReference type="GO" id="GO:0005524">
    <property type="term" value="F:ATP binding"/>
    <property type="evidence" value="ECO:0007669"/>
    <property type="project" value="InterPro"/>
</dbReference>
<sequence>MNAFTAAAPWPIEPLPPHRSARSIRAEAAEALLPPKRYTVAEAAERYRRLNNAPTYVGPWRNEKTPYMVGPMEAITARDREAVIFVGPAQSGKTDALIVNAIAHAVTCDPMDMMVVQTSQAEARDFSRRRVDRLNRDSEAVGSRSIARRDNVHDKEYAGGMILSLGWPAISQLSGKPIPRMLLTDYDRMPADVDGEGEPFDLAAKRTTTFGSLGLTLAESSPGRPIIEPGWECPPGSHLAPPVAGGILALYNRGDRQRWHWPCPHCGETFEGSFKLLDWPKGAPPEMAAAATRMVCPRNGCIIEPGERDGMNARGRWVAEDPGAASRVASYWLKGTAAAWVTWPQLVYRYVTALEAFERSGDENALRTTINVDQGEPYLPAALAAESALDPAVLAARAEDFPLGRVPAGAGFLTASIDVQGNRFEAQVVAWGAAGERWVIAHEEIFEAPGGGRMVQPASFDEDWDLLFAAVLERAWPLADDPARGMMPRFTVCDMQGEPGVTTRALDFARRVKARGLGPRFRLLRGASSANAPRLAETYPDSRRKDRHAGARGEIPVLQLHPWLLKDEVFTALGRTVPGTEFVHLPAALRDPEPPHHWFDQLAAEVRKPDGWHRRRNRNEAWDLLVYNRAAWLFLKADKMDWETRPAFARREADNPFLVALGPNGEQPDRTASAAEKQPFFMRLAH</sequence>
<feature type="domain" description="Terminase large subunit GpA endonuclease" evidence="2">
    <location>
        <begin position="329"/>
        <end position="642"/>
    </location>
</feature>
<keyword evidence="4" id="KW-1185">Reference proteome</keyword>
<dbReference type="OrthoDB" id="5181253at2"/>
<evidence type="ECO:0000259" key="2">
    <source>
        <dbReference type="Pfam" id="PF20454"/>
    </source>
</evidence>
<dbReference type="Pfam" id="PF05876">
    <property type="entry name" value="GpA_ATPase"/>
    <property type="match status" value="1"/>
</dbReference>
<dbReference type="EMBL" id="FWFR01000008">
    <property type="protein sequence ID" value="SLN77577.1"/>
    <property type="molecule type" value="Genomic_DNA"/>
</dbReference>